<dbReference type="PROSITE" id="PS51755">
    <property type="entry name" value="OMPR_PHOB"/>
    <property type="match status" value="1"/>
</dbReference>
<dbReference type="AlphaFoldDB" id="A0A7W9WTX7"/>
<dbReference type="RefSeq" id="WP_183730038.1">
    <property type="nucleotide sequence ID" value="NZ_JACHBW010000019.1"/>
</dbReference>
<feature type="domain" description="OmpR/PhoB-type" evidence="3">
    <location>
        <begin position="1"/>
        <end position="94"/>
    </location>
</feature>
<dbReference type="InterPro" id="IPR058852">
    <property type="entry name" value="HTH_77"/>
</dbReference>
<dbReference type="SUPFAM" id="SSF46894">
    <property type="entry name" value="C-terminal effector domain of the bipartite response regulators"/>
    <property type="match status" value="1"/>
</dbReference>
<dbReference type="CDD" id="cd00383">
    <property type="entry name" value="trans_reg_C"/>
    <property type="match status" value="1"/>
</dbReference>
<dbReference type="Pfam" id="PF00486">
    <property type="entry name" value="Trans_reg_C"/>
    <property type="match status" value="1"/>
</dbReference>
<reference evidence="4 5" key="1">
    <citation type="submission" date="2020-08" db="EMBL/GenBank/DDBJ databases">
        <title>Above-ground endophytic microbial communities from plants in different locations in the United States.</title>
        <authorList>
            <person name="Frank C."/>
        </authorList>
    </citation>
    <scope>NUCLEOTIDE SEQUENCE [LARGE SCALE GENOMIC DNA]</scope>
    <source>
        <strain evidence="4 5">WP4_2_2</strain>
    </source>
</reference>
<keyword evidence="5" id="KW-1185">Reference proteome</keyword>
<dbReference type="GO" id="GO:0016887">
    <property type="term" value="F:ATP hydrolysis activity"/>
    <property type="evidence" value="ECO:0007669"/>
    <property type="project" value="InterPro"/>
</dbReference>
<sequence>MIKIGALRINFEQREMRRDSRVLRISSRAFDILEVLYRANGAIVAKEDIIDAVWPRQVVEENRLQVHIAALRKALGEDRELIKTVTGRGYLLVKRVGDPAAFSEQNAQGEPRLSAHLPIYTTPLIGRDDEVARILAQLEDVPVLTLVGSGGVGKTALAVRVAHAAGESSARSVRFVELASAQTREAVLAALALAWQIGPQAMGSEARLLLAIREVLPAHGALLVLDNAEHVIDIAAALVETLASCAALRVLVTSREPLAIRAETLFRVEPLAVPPEGASVATMLAHGAVALFLQRARSHAPACGNDAASVRLVADICRRLDGLPLAIELAAARVATLGIEGVAARLHHSMDERLDLLSGGPRDASPRQQTLRATFDWSYALLDANARALLRNLAFFAGAFTFEAVCAVAAEPDDPVAAVIASLGELVAKSLLAVEFRGAIASYRLTESTRAYAMSKLREEGALRRVGERHLRYLQSHIEDCAVLAPSRTHDHLHARARPSLDDARRAWDWAFSPEGDAVLGVALAGSLVGTLLDAGLVHECHERAARALAALDGLPADAAAKVDPVCAMRVRAAFAATLLLTGGAPADAARHWREVLARAETRGDDAFAARALWGLWNASMNAGEIYASLRFATRLEVCAARRGTAWQKLCASAMLAASLHCLGELGQARERLEGALAELDRLCTNGPPQREENDLSVDPRIFGTGTLARIAWLEGDAARALQLSQRALNHVRADMLEPTLCHLLAVVVVPLHLACGNLAEAQRHLTLLRSQAALHRFEGWQAYGECLAGQLDLQTGSAERGLARLEAGLAQLASRDFRRLVVPLETVCAQALANAGRVDDALNMLEAALRHGAAHGDSCFAAELLRVRGVTELLRAQRHGKWAGAGAGASRHIDAGRRTLKEAMELAHEQGAGLLALRAALDLAQSLAQDGLVREAVALLTPFAPFVDQQGLPEAQRLASLLPSLDQTID</sequence>
<name>A0A7W9WTX7_9BURK</name>
<dbReference type="Gene3D" id="3.40.50.300">
    <property type="entry name" value="P-loop containing nucleotide triphosphate hydrolases"/>
    <property type="match status" value="1"/>
</dbReference>
<gene>
    <name evidence="4" type="ORF">F4827_005635</name>
</gene>
<dbReference type="Proteomes" id="UP000571554">
    <property type="component" value="Unassembled WGS sequence"/>
</dbReference>
<dbReference type="Pfam" id="PF25872">
    <property type="entry name" value="HTH_77"/>
    <property type="match status" value="1"/>
</dbReference>
<dbReference type="InterPro" id="IPR049945">
    <property type="entry name" value="AAA_22"/>
</dbReference>
<proteinExistence type="predicted"/>
<evidence type="ECO:0000256" key="2">
    <source>
        <dbReference type="PROSITE-ProRule" id="PRU01091"/>
    </source>
</evidence>
<dbReference type="Pfam" id="PF13401">
    <property type="entry name" value="AAA_22"/>
    <property type="match status" value="1"/>
</dbReference>
<protein>
    <submittedName>
        <fullName evidence="4">Putative ATPase/DNA-binding winged helix-turn-helix (WHTH) protein</fullName>
    </submittedName>
</protein>
<dbReference type="GO" id="GO:0006355">
    <property type="term" value="P:regulation of DNA-templated transcription"/>
    <property type="evidence" value="ECO:0007669"/>
    <property type="project" value="InterPro"/>
</dbReference>
<dbReference type="PANTHER" id="PTHR47691:SF3">
    <property type="entry name" value="HTH-TYPE TRANSCRIPTIONAL REGULATOR RV0890C-RELATED"/>
    <property type="match status" value="1"/>
</dbReference>
<dbReference type="InterPro" id="IPR001867">
    <property type="entry name" value="OmpR/PhoB-type_DNA-bd"/>
</dbReference>
<organism evidence="4 5">
    <name type="scientific">Paraburkholderia bannensis</name>
    <dbReference type="NCBI Taxonomy" id="765414"/>
    <lineage>
        <taxon>Bacteria</taxon>
        <taxon>Pseudomonadati</taxon>
        <taxon>Pseudomonadota</taxon>
        <taxon>Betaproteobacteria</taxon>
        <taxon>Burkholderiales</taxon>
        <taxon>Burkholderiaceae</taxon>
        <taxon>Paraburkholderia</taxon>
    </lineage>
</organism>
<keyword evidence="1 2" id="KW-0238">DNA-binding</keyword>
<dbReference type="GO" id="GO:0000160">
    <property type="term" value="P:phosphorelay signal transduction system"/>
    <property type="evidence" value="ECO:0007669"/>
    <property type="project" value="InterPro"/>
</dbReference>
<dbReference type="EMBL" id="JACHBW010000019">
    <property type="protein sequence ID" value="MBB6105765.1"/>
    <property type="molecule type" value="Genomic_DNA"/>
</dbReference>
<evidence type="ECO:0000313" key="4">
    <source>
        <dbReference type="EMBL" id="MBB6105765.1"/>
    </source>
</evidence>
<accession>A0A7W9WTX7</accession>
<dbReference type="Gene3D" id="1.10.10.10">
    <property type="entry name" value="Winged helix-like DNA-binding domain superfamily/Winged helix DNA-binding domain"/>
    <property type="match status" value="1"/>
</dbReference>
<dbReference type="InterPro" id="IPR036388">
    <property type="entry name" value="WH-like_DNA-bd_sf"/>
</dbReference>
<evidence type="ECO:0000313" key="5">
    <source>
        <dbReference type="Proteomes" id="UP000571554"/>
    </source>
</evidence>
<evidence type="ECO:0000259" key="3">
    <source>
        <dbReference type="PROSITE" id="PS51755"/>
    </source>
</evidence>
<evidence type="ECO:0000256" key="1">
    <source>
        <dbReference type="ARBA" id="ARBA00023125"/>
    </source>
</evidence>
<dbReference type="PANTHER" id="PTHR47691">
    <property type="entry name" value="REGULATOR-RELATED"/>
    <property type="match status" value="1"/>
</dbReference>
<dbReference type="GO" id="GO:0003677">
    <property type="term" value="F:DNA binding"/>
    <property type="evidence" value="ECO:0007669"/>
    <property type="project" value="UniProtKB-UniRule"/>
</dbReference>
<dbReference type="SUPFAM" id="SSF52540">
    <property type="entry name" value="P-loop containing nucleoside triphosphate hydrolases"/>
    <property type="match status" value="1"/>
</dbReference>
<dbReference type="PRINTS" id="PR00364">
    <property type="entry name" value="DISEASERSIST"/>
</dbReference>
<dbReference type="InterPro" id="IPR016032">
    <property type="entry name" value="Sig_transdc_resp-reg_C-effctor"/>
</dbReference>
<feature type="DNA-binding region" description="OmpR/PhoB-type" evidence="2">
    <location>
        <begin position="1"/>
        <end position="94"/>
    </location>
</feature>
<dbReference type="SMART" id="SM00862">
    <property type="entry name" value="Trans_reg_C"/>
    <property type="match status" value="1"/>
</dbReference>
<dbReference type="InterPro" id="IPR027417">
    <property type="entry name" value="P-loop_NTPase"/>
</dbReference>
<comment type="caution">
    <text evidence="4">The sequence shown here is derived from an EMBL/GenBank/DDBJ whole genome shotgun (WGS) entry which is preliminary data.</text>
</comment>